<dbReference type="PANTHER" id="PTHR10578:SF104">
    <property type="entry name" value="CYTOCHROME B2, MITOCHONDRIAL-RELATED"/>
    <property type="match status" value="1"/>
</dbReference>
<name>A0A2X0MC73_9BASI</name>
<comment type="similarity">
    <text evidence="3">Belongs to the FMN-dependent alpha-hydroxy acid dehydrogenase family.</text>
</comment>
<dbReference type="InterPro" id="IPR037396">
    <property type="entry name" value="FMN_HAD"/>
</dbReference>
<dbReference type="STRING" id="289078.A0A2X0MC73"/>
<dbReference type="Proteomes" id="UP000249723">
    <property type="component" value="Unassembled WGS sequence"/>
</dbReference>
<evidence type="ECO:0000256" key="4">
    <source>
        <dbReference type="PIRSR" id="PIRSR000138-1"/>
    </source>
</evidence>
<protein>
    <submittedName>
        <fullName evidence="7">BZ3500_MvSof-1268-A1-R1_Chr2-1g04456 protein</fullName>
    </submittedName>
</protein>
<feature type="binding site" evidence="5">
    <location>
        <position position="203"/>
    </location>
    <ligand>
        <name>FMN</name>
        <dbReference type="ChEBI" id="CHEBI:58210"/>
    </ligand>
</feature>
<feature type="binding site" evidence="5">
    <location>
        <begin position="353"/>
        <end position="354"/>
    </location>
    <ligand>
        <name>FMN</name>
        <dbReference type="ChEBI" id="CHEBI:58210"/>
    </ligand>
</feature>
<evidence type="ECO:0000313" key="8">
    <source>
        <dbReference type="Proteomes" id="UP000249723"/>
    </source>
</evidence>
<feature type="binding site" evidence="5">
    <location>
        <position position="271"/>
    </location>
    <ligand>
        <name>FMN</name>
        <dbReference type="ChEBI" id="CHEBI:58210"/>
    </ligand>
</feature>
<proteinExistence type="inferred from homology"/>
<feature type="binding site" evidence="5">
    <location>
        <begin position="330"/>
        <end position="334"/>
    </location>
    <ligand>
        <name>FMN</name>
        <dbReference type="ChEBI" id="CHEBI:58210"/>
    </ligand>
</feature>
<dbReference type="GO" id="GO:0010181">
    <property type="term" value="F:FMN binding"/>
    <property type="evidence" value="ECO:0007669"/>
    <property type="project" value="InterPro"/>
</dbReference>
<gene>
    <name evidence="7" type="ORF">BZ3500_MVSOF-1268-A1-R1_CHR2-1G04456</name>
</gene>
<evidence type="ECO:0000256" key="5">
    <source>
        <dbReference type="PIRSR" id="PIRSR000138-2"/>
    </source>
</evidence>
<comment type="cofactor">
    <cofactor evidence="1">
        <name>FMN</name>
        <dbReference type="ChEBI" id="CHEBI:58210"/>
    </cofactor>
</comment>
<feature type="binding site" evidence="5">
    <location>
        <position position="38"/>
    </location>
    <ligand>
        <name>glyoxylate</name>
        <dbReference type="ChEBI" id="CHEBI:36655"/>
    </ligand>
</feature>
<dbReference type="PANTHER" id="PTHR10578">
    <property type="entry name" value="S -2-HYDROXY-ACID OXIDASE-RELATED"/>
    <property type="match status" value="1"/>
</dbReference>
<feature type="binding site" evidence="5">
    <location>
        <position position="293"/>
    </location>
    <ligand>
        <name>FMN</name>
        <dbReference type="ChEBI" id="CHEBI:58210"/>
    </ligand>
</feature>
<keyword evidence="5" id="KW-0285">Flavoprotein</keyword>
<reference evidence="8" key="1">
    <citation type="submission" date="2016-10" db="EMBL/GenBank/DDBJ databases">
        <authorList>
            <person name="Jeantristanb JTB J.-T."/>
            <person name="Ricardo R."/>
        </authorList>
    </citation>
    <scope>NUCLEOTIDE SEQUENCE [LARGE SCALE GENOMIC DNA]</scope>
</reference>
<feature type="binding site" evidence="5">
    <location>
        <position position="175"/>
    </location>
    <ligand>
        <name>FMN</name>
        <dbReference type="ChEBI" id="CHEBI:58210"/>
    </ligand>
</feature>
<feature type="binding site" evidence="5">
    <location>
        <position position="152"/>
    </location>
    <ligand>
        <name>FMN</name>
        <dbReference type="ChEBI" id="CHEBI:58210"/>
    </ligand>
</feature>
<dbReference type="InterPro" id="IPR008259">
    <property type="entry name" value="FMN_hydac_DH_AS"/>
</dbReference>
<keyword evidence="8" id="KW-1185">Reference proteome</keyword>
<dbReference type="InterPro" id="IPR000262">
    <property type="entry name" value="FMN-dep_DH"/>
</dbReference>
<dbReference type="PIRSF" id="PIRSF000138">
    <property type="entry name" value="Al-hdrx_acd_dh"/>
    <property type="match status" value="1"/>
</dbReference>
<feature type="active site" description="Proton acceptor" evidence="4">
    <location>
        <position position="295"/>
    </location>
</feature>
<dbReference type="EMBL" id="FMWP01000012">
    <property type="protein sequence ID" value="SCZ88508.1"/>
    <property type="molecule type" value="Genomic_DNA"/>
</dbReference>
<dbReference type="GO" id="GO:0006089">
    <property type="term" value="P:lactate metabolic process"/>
    <property type="evidence" value="ECO:0007669"/>
    <property type="project" value="TreeGrafter"/>
</dbReference>
<keyword evidence="2" id="KW-0560">Oxidoreductase</keyword>
<keyword evidence="5" id="KW-0288">FMN</keyword>
<evidence type="ECO:0000256" key="2">
    <source>
        <dbReference type="ARBA" id="ARBA00023002"/>
    </source>
</evidence>
<feature type="binding site" evidence="5">
    <location>
        <position position="298"/>
    </location>
    <ligand>
        <name>glyoxylate</name>
        <dbReference type="ChEBI" id="CHEBI:36655"/>
    </ligand>
</feature>
<dbReference type="PROSITE" id="PS00557">
    <property type="entry name" value="FMN_HYDROXY_ACID_DH_1"/>
    <property type="match status" value="1"/>
</dbReference>
<dbReference type="Pfam" id="PF01070">
    <property type="entry name" value="FMN_dh"/>
    <property type="match status" value="2"/>
</dbReference>
<evidence type="ECO:0000256" key="1">
    <source>
        <dbReference type="ARBA" id="ARBA00001917"/>
    </source>
</evidence>
<feature type="domain" description="FMN hydroxy acid dehydrogenase" evidence="6">
    <location>
        <begin position="12"/>
        <end position="403"/>
    </location>
</feature>
<dbReference type="SUPFAM" id="SSF51395">
    <property type="entry name" value="FMN-linked oxidoreductases"/>
    <property type="match status" value="1"/>
</dbReference>
<dbReference type="InterPro" id="IPR013785">
    <property type="entry name" value="Aldolase_TIM"/>
</dbReference>
<feature type="binding site" evidence="5">
    <location>
        <begin position="91"/>
        <end position="93"/>
    </location>
    <ligand>
        <name>FMN</name>
        <dbReference type="ChEBI" id="CHEBI:58210"/>
    </ligand>
</feature>
<dbReference type="AlphaFoldDB" id="A0A2X0MC73"/>
<dbReference type="Gene3D" id="3.20.20.70">
    <property type="entry name" value="Aldolase class I"/>
    <property type="match status" value="1"/>
</dbReference>
<evidence type="ECO:0000256" key="3">
    <source>
        <dbReference type="ARBA" id="ARBA00024042"/>
    </source>
</evidence>
<feature type="binding site" evidence="5">
    <location>
        <position position="177"/>
    </location>
    <ligand>
        <name>glyoxylate</name>
        <dbReference type="ChEBI" id="CHEBI:36655"/>
    </ligand>
</feature>
<dbReference type="InterPro" id="IPR012133">
    <property type="entry name" value="Alpha-hydoxy_acid_DH_FMN"/>
</dbReference>
<accession>A0A2X0MC73</accession>
<evidence type="ECO:0000313" key="7">
    <source>
        <dbReference type="EMBL" id="SCZ88508.1"/>
    </source>
</evidence>
<sequence length="417" mass="45263">MTRSGKLPSPTTPLASCLNLHDIEKVAQQTLKPKSWAYYHSSADDSLAMERNRSVYSQIRFRPRALKPVAQVDTSTYILGYKSNYPFFISPAAMGSACDEEWIVVGSSGLGRELNLALIAWYHSASSELAHEDGEIALVKGAARAGIPYGCSTAASVSPLDIAAAGSEDQTLFFQLYMLKDKQRVEMVLGIAKAIGFKAILFTVDAPVPGKRELDLRTGLDENTIVLDESAGQVGEKKSAIAESSQLLTANLTWDLIAWIKEKSGLPVVVKGIQSYEDAVQCEKYGAAAIMLSNHGGRQLDTASTPIETLLEIRRYAPHLLTSSMQIIVDSGIRRGTDAVIALCLGADAVSLGRPFMYSLCYGEEGVARCAEILGEEIARAMRLLGVRSVRELDKSLVNTTKVERLLFAEGNVKLKL</sequence>
<feature type="binding site" evidence="5">
    <location>
        <position position="212"/>
    </location>
    <ligand>
        <name>glyoxylate</name>
        <dbReference type="ChEBI" id="CHEBI:36655"/>
    </ligand>
</feature>
<dbReference type="OrthoDB" id="1925334at2759"/>
<organism evidence="7 8">
    <name type="scientific">Microbotryum saponariae</name>
    <dbReference type="NCBI Taxonomy" id="289078"/>
    <lineage>
        <taxon>Eukaryota</taxon>
        <taxon>Fungi</taxon>
        <taxon>Dikarya</taxon>
        <taxon>Basidiomycota</taxon>
        <taxon>Pucciniomycotina</taxon>
        <taxon>Microbotryomycetes</taxon>
        <taxon>Microbotryales</taxon>
        <taxon>Microbotryaceae</taxon>
        <taxon>Microbotryum</taxon>
    </lineage>
</organism>
<evidence type="ECO:0000259" key="6">
    <source>
        <dbReference type="PROSITE" id="PS51349"/>
    </source>
</evidence>
<feature type="binding site" evidence="5">
    <location>
        <position position="295"/>
    </location>
    <ligand>
        <name>glyoxylate</name>
        <dbReference type="ChEBI" id="CHEBI:36655"/>
    </ligand>
</feature>
<dbReference type="PROSITE" id="PS51349">
    <property type="entry name" value="FMN_HYDROXY_ACID_DH_2"/>
    <property type="match status" value="1"/>
</dbReference>
<dbReference type="GO" id="GO:0004460">
    <property type="term" value="F:L-lactate dehydrogenase (cytochrome) activity"/>
    <property type="evidence" value="ECO:0007669"/>
    <property type="project" value="TreeGrafter"/>
</dbReference>